<accession>A0A4Y5YNJ7</accession>
<dbReference type="InterPro" id="IPR001173">
    <property type="entry name" value="Glyco_trans_2-like"/>
</dbReference>
<feature type="domain" description="Glycosyltransferase 2-like" evidence="1">
    <location>
        <begin position="5"/>
        <end position="130"/>
    </location>
</feature>
<evidence type="ECO:0000259" key="1">
    <source>
        <dbReference type="Pfam" id="PF00535"/>
    </source>
</evidence>
<evidence type="ECO:0000313" key="2">
    <source>
        <dbReference type="EMBL" id="QDE34420.1"/>
    </source>
</evidence>
<protein>
    <submittedName>
        <fullName evidence="2">Glycosyltransferase</fullName>
    </submittedName>
</protein>
<dbReference type="Pfam" id="PF00535">
    <property type="entry name" value="Glycos_transf_2"/>
    <property type="match status" value="1"/>
</dbReference>
<dbReference type="PANTHER" id="PTHR22916">
    <property type="entry name" value="GLYCOSYLTRANSFERASE"/>
    <property type="match status" value="1"/>
</dbReference>
<dbReference type="InterPro" id="IPR029044">
    <property type="entry name" value="Nucleotide-diphossugar_trans"/>
</dbReference>
<organism evidence="2 3">
    <name type="scientific">Microbacterium foliorum</name>
    <dbReference type="NCBI Taxonomy" id="104336"/>
    <lineage>
        <taxon>Bacteria</taxon>
        <taxon>Bacillati</taxon>
        <taxon>Actinomycetota</taxon>
        <taxon>Actinomycetes</taxon>
        <taxon>Micrococcales</taxon>
        <taxon>Microbacteriaceae</taxon>
        <taxon>Microbacterium</taxon>
    </lineage>
</organism>
<keyword evidence="2" id="KW-0808">Transferase</keyword>
<name>A0A4Y5YNJ7_9MICO</name>
<dbReference type="GO" id="GO:0016758">
    <property type="term" value="F:hexosyltransferase activity"/>
    <property type="evidence" value="ECO:0007669"/>
    <property type="project" value="UniProtKB-ARBA"/>
</dbReference>
<dbReference type="PANTHER" id="PTHR22916:SF3">
    <property type="entry name" value="UDP-GLCNAC:BETAGAL BETA-1,3-N-ACETYLGLUCOSAMINYLTRANSFERASE-LIKE PROTEIN 1"/>
    <property type="match status" value="1"/>
</dbReference>
<evidence type="ECO:0000313" key="3">
    <source>
        <dbReference type="Proteomes" id="UP000316125"/>
    </source>
</evidence>
<dbReference type="AlphaFoldDB" id="A0A4Y5YNJ7"/>
<dbReference type="Gene3D" id="3.90.550.10">
    <property type="entry name" value="Spore Coat Polysaccharide Biosynthesis Protein SpsA, Chain A"/>
    <property type="match status" value="1"/>
</dbReference>
<reference evidence="2 3" key="1">
    <citation type="submission" date="2019-06" db="EMBL/GenBank/DDBJ databases">
        <title>Complete genome of Microbacterium foliorum M2.</title>
        <authorList>
            <person name="Cao G."/>
        </authorList>
    </citation>
    <scope>NUCLEOTIDE SEQUENCE [LARGE SCALE GENOMIC DNA]</scope>
    <source>
        <strain evidence="2 3">M2</strain>
    </source>
</reference>
<dbReference type="RefSeq" id="WP_140036681.1">
    <property type="nucleotide sequence ID" value="NZ_CP041040.1"/>
</dbReference>
<gene>
    <name evidence="2" type="ORF">FIV50_06230</name>
</gene>
<dbReference type="SUPFAM" id="SSF53448">
    <property type="entry name" value="Nucleotide-diphospho-sugar transferases"/>
    <property type="match status" value="1"/>
</dbReference>
<dbReference type="EMBL" id="CP041040">
    <property type="protein sequence ID" value="QDE34420.1"/>
    <property type="molecule type" value="Genomic_DNA"/>
</dbReference>
<sequence>MTYEIFVPFWGDPDQLYETVESVRAQTDPDWRLTIIDDCYPDDSVAAHFGQERDERIVYTRNEHNVGITENFRESVRRASGEFVTILGCDDLLHPNYVEVVRATARAVPHADVIQPAVQVIDERGAVVLPLVDRIKQRHLAPKGRGVTVFSGPDMATTLIRGNWLYWPSLSLRVETLRRIDFTDDLPVIQDLALLMDIAFDGGTLAYAPTLAFSYRRHLESASQKTLLDGSRFLDERRYYRIARRSAAERGWTRTARTARVRLMSRLHGIAALPLVLRHGTARGLRSSLAHVADLS</sequence>
<dbReference type="Proteomes" id="UP000316125">
    <property type="component" value="Chromosome"/>
</dbReference>
<proteinExistence type="predicted"/>
<dbReference type="OrthoDB" id="3177103at2"/>